<keyword evidence="2" id="KW-0812">Transmembrane</keyword>
<sequence length="384" mass="40531">MYVSHTPNSRQFGADTSSPEPLGVPPIVRPRNGGGKASHTGTSSSYALASGVKLDDGIGVSGKTISAYSPGGGSTFSLSEDSPFKGRLAGGGTRAEVYGTSRYGSGYPYGDYGAYVDDRPFPFLFYPIPIFPGYYGSDMYANLNATQRLGGEITVTIIVPQASIPSREIYRIIGDQTSVSSVISSLTSSCSVQNTSITPFNSSSNLGVYPLPEQITQWYRASSFGLSLDTYNNSASLLSNMPPSNSTPVLPPSADTPLPPGLNQTWLQCINTTIGASLPLVDPPPKPDVIKIVSLVSGVTIIGITLILVLVVKVRKGEVQCIECSVVQGQAWLKSPGFGLALEGSGLVNPEPEPSARARAQEGQAWAWALALYLQGFPLDCCIF</sequence>
<dbReference type="HOGENOM" id="CLU_057147_2_0_1"/>
<evidence type="ECO:0000313" key="3">
    <source>
        <dbReference type="EMBL" id="KDQ56804.1"/>
    </source>
</evidence>
<dbReference type="STRING" id="933084.A0A067PPU0"/>
<gene>
    <name evidence="3" type="ORF">JAAARDRAFT_194760</name>
</gene>
<dbReference type="Proteomes" id="UP000027265">
    <property type="component" value="Unassembled WGS sequence"/>
</dbReference>
<evidence type="ECO:0000256" key="1">
    <source>
        <dbReference type="SAM" id="MobiDB-lite"/>
    </source>
</evidence>
<feature type="transmembrane region" description="Helical" evidence="2">
    <location>
        <begin position="292"/>
        <end position="312"/>
    </location>
</feature>
<dbReference type="AlphaFoldDB" id="A0A067PPU0"/>
<evidence type="ECO:0000313" key="4">
    <source>
        <dbReference type="Proteomes" id="UP000027265"/>
    </source>
</evidence>
<dbReference type="OrthoDB" id="3365917at2759"/>
<keyword evidence="2" id="KW-1133">Transmembrane helix</keyword>
<dbReference type="EMBL" id="KL197721">
    <property type="protein sequence ID" value="KDQ56804.1"/>
    <property type="molecule type" value="Genomic_DNA"/>
</dbReference>
<organism evidence="3 4">
    <name type="scientific">Jaapia argillacea MUCL 33604</name>
    <dbReference type="NCBI Taxonomy" id="933084"/>
    <lineage>
        <taxon>Eukaryota</taxon>
        <taxon>Fungi</taxon>
        <taxon>Dikarya</taxon>
        <taxon>Basidiomycota</taxon>
        <taxon>Agaricomycotina</taxon>
        <taxon>Agaricomycetes</taxon>
        <taxon>Agaricomycetidae</taxon>
        <taxon>Jaapiales</taxon>
        <taxon>Jaapiaceae</taxon>
        <taxon>Jaapia</taxon>
    </lineage>
</organism>
<accession>A0A067PPU0</accession>
<proteinExistence type="predicted"/>
<feature type="region of interest" description="Disordered" evidence="1">
    <location>
        <begin position="1"/>
        <end position="42"/>
    </location>
</feature>
<feature type="compositionally biased region" description="Polar residues" evidence="1">
    <location>
        <begin position="1"/>
        <end position="19"/>
    </location>
</feature>
<reference evidence="4" key="1">
    <citation type="journal article" date="2014" name="Proc. Natl. Acad. Sci. U.S.A.">
        <title>Extensive sampling of basidiomycete genomes demonstrates inadequacy of the white-rot/brown-rot paradigm for wood decay fungi.</title>
        <authorList>
            <person name="Riley R."/>
            <person name="Salamov A.A."/>
            <person name="Brown D.W."/>
            <person name="Nagy L.G."/>
            <person name="Floudas D."/>
            <person name="Held B.W."/>
            <person name="Levasseur A."/>
            <person name="Lombard V."/>
            <person name="Morin E."/>
            <person name="Otillar R."/>
            <person name="Lindquist E.A."/>
            <person name="Sun H."/>
            <person name="LaButti K.M."/>
            <person name="Schmutz J."/>
            <person name="Jabbour D."/>
            <person name="Luo H."/>
            <person name="Baker S.E."/>
            <person name="Pisabarro A.G."/>
            <person name="Walton J.D."/>
            <person name="Blanchette R.A."/>
            <person name="Henrissat B."/>
            <person name="Martin F."/>
            <person name="Cullen D."/>
            <person name="Hibbett D.S."/>
            <person name="Grigoriev I.V."/>
        </authorList>
    </citation>
    <scope>NUCLEOTIDE SEQUENCE [LARGE SCALE GENOMIC DNA]</scope>
    <source>
        <strain evidence="4">MUCL 33604</strain>
    </source>
</reference>
<dbReference type="InParanoid" id="A0A067PPU0"/>
<name>A0A067PPU0_9AGAM</name>
<evidence type="ECO:0000256" key="2">
    <source>
        <dbReference type="SAM" id="Phobius"/>
    </source>
</evidence>
<protein>
    <submittedName>
        <fullName evidence="3">Uncharacterized protein</fullName>
    </submittedName>
</protein>
<keyword evidence="4" id="KW-1185">Reference proteome</keyword>
<keyword evidence="2" id="KW-0472">Membrane</keyword>